<dbReference type="Pfam" id="PF03370">
    <property type="entry name" value="CBM_21"/>
    <property type="match status" value="1"/>
</dbReference>
<dbReference type="EMBL" id="MUJZ01042276">
    <property type="protein sequence ID" value="OTF75380.1"/>
    <property type="molecule type" value="Genomic_DNA"/>
</dbReference>
<feature type="compositionally biased region" description="Polar residues" evidence="1">
    <location>
        <begin position="68"/>
        <end position="86"/>
    </location>
</feature>
<accession>A0A1Y3B3H9</accession>
<gene>
    <name evidence="3" type="ORF">BLA29_002143</name>
</gene>
<dbReference type="InterPro" id="IPR005036">
    <property type="entry name" value="CBM21_dom"/>
</dbReference>
<comment type="caution">
    <text evidence="3">The sequence shown here is derived from an EMBL/GenBank/DDBJ whole genome shotgun (WGS) entry which is preliminary data.</text>
</comment>
<dbReference type="GO" id="GO:0008157">
    <property type="term" value="F:protein phosphatase 1 binding"/>
    <property type="evidence" value="ECO:0007669"/>
    <property type="project" value="TreeGrafter"/>
</dbReference>
<evidence type="ECO:0000313" key="4">
    <source>
        <dbReference type="Proteomes" id="UP000194236"/>
    </source>
</evidence>
<dbReference type="PANTHER" id="PTHR12307:SF36">
    <property type="entry name" value="GLYCOGEN-BINDING SUBUNIT 76A"/>
    <property type="match status" value="1"/>
</dbReference>
<dbReference type="PROSITE" id="PS51159">
    <property type="entry name" value="CBM21"/>
    <property type="match status" value="1"/>
</dbReference>
<dbReference type="Gene3D" id="2.60.40.2440">
    <property type="entry name" value="Carbohydrate binding type-21 domain"/>
    <property type="match status" value="1"/>
</dbReference>
<dbReference type="Proteomes" id="UP000194236">
    <property type="component" value="Unassembled WGS sequence"/>
</dbReference>
<dbReference type="OrthoDB" id="8942186at2759"/>
<reference evidence="3 4" key="1">
    <citation type="submission" date="2017-03" db="EMBL/GenBank/DDBJ databases">
        <title>Genome Survey of Euroglyphus maynei.</title>
        <authorList>
            <person name="Arlian L.G."/>
            <person name="Morgan M.S."/>
            <person name="Rider S.D."/>
        </authorList>
    </citation>
    <scope>NUCLEOTIDE SEQUENCE [LARGE SCALE GENOMIC DNA]</scope>
    <source>
        <strain evidence="3">Arlian Lab</strain>
        <tissue evidence="3">Whole body</tissue>
    </source>
</reference>
<feature type="region of interest" description="Disordered" evidence="1">
    <location>
        <begin position="55"/>
        <end position="86"/>
    </location>
</feature>
<evidence type="ECO:0000313" key="3">
    <source>
        <dbReference type="EMBL" id="OTF75380.1"/>
    </source>
</evidence>
<proteinExistence type="predicted"/>
<dbReference type="GO" id="GO:0000164">
    <property type="term" value="C:protein phosphatase type 1 complex"/>
    <property type="evidence" value="ECO:0007669"/>
    <property type="project" value="TreeGrafter"/>
</dbReference>
<evidence type="ECO:0000259" key="2">
    <source>
        <dbReference type="PROSITE" id="PS51159"/>
    </source>
</evidence>
<dbReference type="InterPro" id="IPR050782">
    <property type="entry name" value="PP1_regulatory_subunit_3"/>
</dbReference>
<dbReference type="PANTHER" id="PTHR12307">
    <property type="entry name" value="PROTEIN PHOSPHATASE 1 REGULATORY SUBUNIT"/>
    <property type="match status" value="1"/>
</dbReference>
<sequence>MKSIPILHIHHTFTLHNHYNLDFFSNIKGTNKQQQQQTAAAWLAAATQQLSDQINNHHHHQQQRKNNETTTQNTDVDNVSKPNRKTSILRTKSLSIHYEKKNVRFADTLDQALEQVRYFMISPQMPPRRYSSYTPPLNNEWNTDSWHGTGANIKTNFMQNNSRLSSIPSMKHDYLNNTMNINPRYELVIANFTIPSLSLDFSQRLFERKVLLHSLTMAETTVYGNVSVVNIHFVKKVFVRYTFDEWKTHIEREATYMLGSHDGHTDKFSFVIYARPQDFNINNNNHHHYHSSPFYHQIKSSSSNKNNNEPIAKMFFAIRFTIGDGQEFWDNNDGHNYQLDLKPF</sequence>
<protein>
    <submittedName>
        <fullName evidence="3">Phosphatase 1 binding protein-like protein</fullName>
    </submittedName>
</protein>
<name>A0A1Y3B3H9_EURMA</name>
<organism evidence="3 4">
    <name type="scientific">Euroglyphus maynei</name>
    <name type="common">Mayne's house dust mite</name>
    <dbReference type="NCBI Taxonomy" id="6958"/>
    <lineage>
        <taxon>Eukaryota</taxon>
        <taxon>Metazoa</taxon>
        <taxon>Ecdysozoa</taxon>
        <taxon>Arthropoda</taxon>
        <taxon>Chelicerata</taxon>
        <taxon>Arachnida</taxon>
        <taxon>Acari</taxon>
        <taxon>Acariformes</taxon>
        <taxon>Sarcoptiformes</taxon>
        <taxon>Astigmata</taxon>
        <taxon>Psoroptidia</taxon>
        <taxon>Analgoidea</taxon>
        <taxon>Pyroglyphidae</taxon>
        <taxon>Pyroglyphinae</taxon>
        <taxon>Euroglyphus</taxon>
    </lineage>
</organism>
<dbReference type="AlphaFoldDB" id="A0A1Y3B3H9"/>
<dbReference type="InterPro" id="IPR038175">
    <property type="entry name" value="CBM21_dom_sf"/>
</dbReference>
<dbReference type="GO" id="GO:2001069">
    <property type="term" value="F:glycogen binding"/>
    <property type="evidence" value="ECO:0007669"/>
    <property type="project" value="TreeGrafter"/>
</dbReference>
<feature type="domain" description="CBM21" evidence="2">
    <location>
        <begin position="202"/>
        <end position="340"/>
    </location>
</feature>
<dbReference type="GO" id="GO:0005979">
    <property type="term" value="P:regulation of glycogen biosynthetic process"/>
    <property type="evidence" value="ECO:0007669"/>
    <property type="project" value="TreeGrafter"/>
</dbReference>
<keyword evidence="4" id="KW-1185">Reference proteome</keyword>
<evidence type="ECO:0000256" key="1">
    <source>
        <dbReference type="SAM" id="MobiDB-lite"/>
    </source>
</evidence>